<evidence type="ECO:0000313" key="1">
    <source>
        <dbReference type="EMBL" id="KAJ9091776.1"/>
    </source>
</evidence>
<dbReference type="Proteomes" id="UP001227268">
    <property type="component" value="Unassembled WGS sequence"/>
</dbReference>
<sequence>MLHVTETGQFLSNICPRRRLRNSWRTAEHVVSPILPVELFDEIAEHLASSYSLGTLASFNITSRETHTSTLRSLYRSLILVTRDPQGIEEWEKPLPLGASVPQGWKYTQYLSVGPVNHDLLMKHAALRSKSSDTEPLQTLFPRSVLLSLRNPELQRAKDLPGTSFPPPSAFGFEITKTTKIAVHVYRSITPSDLLSASVIGTHRGETACAMNTFRSASETYTSRFLSFGADAGVEVEDAGVEGDLRDETLCDNIYRISFAPRARFLAENVEAEERTIPMARSGTAESRHLMVDGSTLNNDDSPGSRSRDIARGLLGVLPSQRANEDRGTVRKHAAAEGSSGRTPMDLPILVAQADHAIYKPLLYEDLIQALARISPKAEPAPARVKELEEHRANTESVIMSRRKLRCGVCRLNLLKQIKRQLFQHLTSRPSKAIAITNLRVGSGEYNTRIWRVVEFSGNPAAKDYAIRKERLEKLRRGEWSVVHSDQGVERMWPLLAVPWAFLSVAQ</sequence>
<comment type="caution">
    <text evidence="1">The sequence shown here is derived from an EMBL/GenBank/DDBJ whole genome shotgun (WGS) entry which is preliminary data.</text>
</comment>
<keyword evidence="2" id="KW-1185">Reference proteome</keyword>
<evidence type="ECO:0000313" key="2">
    <source>
        <dbReference type="Proteomes" id="UP001227268"/>
    </source>
</evidence>
<dbReference type="EMBL" id="JASBWT010000046">
    <property type="protein sequence ID" value="KAJ9091776.1"/>
    <property type="molecule type" value="Genomic_DNA"/>
</dbReference>
<reference evidence="1" key="1">
    <citation type="submission" date="2023-04" db="EMBL/GenBank/DDBJ databases">
        <title>Draft Genome sequencing of Naganishia species isolated from polar environments using Oxford Nanopore Technology.</title>
        <authorList>
            <person name="Leo P."/>
            <person name="Venkateswaran K."/>
        </authorList>
    </citation>
    <scope>NUCLEOTIDE SEQUENCE</scope>
    <source>
        <strain evidence="1">MNA-CCFEE 5423</strain>
    </source>
</reference>
<gene>
    <name evidence="1" type="ORF">QFC21_007079</name>
</gene>
<accession>A0ACC2UYG0</accession>
<organism evidence="1 2">
    <name type="scientific">Naganishia friedmannii</name>
    <dbReference type="NCBI Taxonomy" id="89922"/>
    <lineage>
        <taxon>Eukaryota</taxon>
        <taxon>Fungi</taxon>
        <taxon>Dikarya</taxon>
        <taxon>Basidiomycota</taxon>
        <taxon>Agaricomycotina</taxon>
        <taxon>Tremellomycetes</taxon>
        <taxon>Filobasidiales</taxon>
        <taxon>Filobasidiaceae</taxon>
        <taxon>Naganishia</taxon>
    </lineage>
</organism>
<protein>
    <submittedName>
        <fullName evidence="1">Uncharacterized protein</fullName>
    </submittedName>
</protein>
<name>A0ACC2UYG0_9TREE</name>
<proteinExistence type="predicted"/>